<sequence length="187" mass="21148">MDPTGIKLASLFSPPANGTASSPSSQTSVLGMSDFHASIFVPVIGFWLVSGFYETLEHFDLFPQYRVVPTAEEEKRNLVGRGEVARVSLTMHIVQIVFGLAIEYFYPQATHERETVWGAFGSVEYFGFALLQRAAKSGVPLHPRLAWVAAQALRWSYLLLRQLACFFILDTWGYWVHYSMHVSTYLY</sequence>
<evidence type="ECO:0000313" key="2">
    <source>
        <dbReference type="Proteomes" id="UP001174691"/>
    </source>
</evidence>
<name>A0AA38VIQ1_9PEZI</name>
<accession>A0AA38VIQ1</accession>
<feature type="non-terminal residue" evidence="1">
    <location>
        <position position="187"/>
    </location>
</feature>
<organism evidence="1 2">
    <name type="scientific">Coniochaeta hoffmannii</name>
    <dbReference type="NCBI Taxonomy" id="91930"/>
    <lineage>
        <taxon>Eukaryota</taxon>
        <taxon>Fungi</taxon>
        <taxon>Dikarya</taxon>
        <taxon>Ascomycota</taxon>
        <taxon>Pezizomycotina</taxon>
        <taxon>Sordariomycetes</taxon>
        <taxon>Sordariomycetidae</taxon>
        <taxon>Coniochaetales</taxon>
        <taxon>Coniochaetaceae</taxon>
        <taxon>Coniochaeta</taxon>
    </lineage>
</organism>
<dbReference type="EMBL" id="JANBVN010000281">
    <property type="protein sequence ID" value="KAJ9130199.1"/>
    <property type="molecule type" value="Genomic_DNA"/>
</dbReference>
<comment type="caution">
    <text evidence="1">The sequence shown here is derived from an EMBL/GenBank/DDBJ whole genome shotgun (WGS) entry which is preliminary data.</text>
</comment>
<evidence type="ECO:0000313" key="1">
    <source>
        <dbReference type="EMBL" id="KAJ9130199.1"/>
    </source>
</evidence>
<gene>
    <name evidence="1" type="ORF">NKR19_g10004</name>
</gene>
<keyword evidence="2" id="KW-1185">Reference proteome</keyword>
<reference evidence="1" key="1">
    <citation type="submission" date="2022-07" db="EMBL/GenBank/DDBJ databases">
        <title>Fungi with potential for degradation of polypropylene.</title>
        <authorList>
            <person name="Gostincar C."/>
        </authorList>
    </citation>
    <scope>NUCLEOTIDE SEQUENCE</scope>
    <source>
        <strain evidence="1">EXF-13287</strain>
    </source>
</reference>
<protein>
    <submittedName>
        <fullName evidence="1">Uncharacterized protein</fullName>
    </submittedName>
</protein>
<dbReference type="AlphaFoldDB" id="A0AA38VIQ1"/>
<dbReference type="Proteomes" id="UP001174691">
    <property type="component" value="Unassembled WGS sequence"/>
</dbReference>
<proteinExistence type="predicted"/>